<dbReference type="GO" id="GO:0000977">
    <property type="term" value="F:RNA polymerase II transcription regulatory region sequence-specific DNA binding"/>
    <property type="evidence" value="ECO:0007669"/>
    <property type="project" value="TreeGrafter"/>
</dbReference>
<feature type="region of interest" description="Disordered" evidence="5">
    <location>
        <begin position="274"/>
        <end position="307"/>
    </location>
</feature>
<keyword evidence="8" id="KW-1185">Reference proteome</keyword>
<dbReference type="PANTHER" id="PTHR23349:SF108">
    <property type="entry name" value="BHLH DOMAIN-CONTAINING PROTEIN"/>
    <property type="match status" value="1"/>
</dbReference>
<evidence type="ECO:0000256" key="1">
    <source>
        <dbReference type="ARBA" id="ARBA00004123"/>
    </source>
</evidence>
<proteinExistence type="predicted"/>
<evidence type="ECO:0000256" key="5">
    <source>
        <dbReference type="SAM" id="MobiDB-lite"/>
    </source>
</evidence>
<dbReference type="Gene3D" id="4.10.280.10">
    <property type="entry name" value="Helix-loop-helix DNA-binding domain"/>
    <property type="match status" value="1"/>
</dbReference>
<evidence type="ECO:0000259" key="6">
    <source>
        <dbReference type="PROSITE" id="PS50888"/>
    </source>
</evidence>
<keyword evidence="3" id="KW-0238">DNA-binding</keyword>
<dbReference type="GO" id="GO:0000981">
    <property type="term" value="F:DNA-binding transcription factor activity, RNA polymerase II-specific"/>
    <property type="evidence" value="ECO:0007669"/>
    <property type="project" value="TreeGrafter"/>
</dbReference>
<dbReference type="AlphaFoldDB" id="A0A9J6E383"/>
<dbReference type="CDD" id="cd19723">
    <property type="entry name" value="bHLH_TS_ASCL1_like"/>
    <property type="match status" value="1"/>
</dbReference>
<dbReference type="FunFam" id="4.10.280.10:FF:000029">
    <property type="entry name" value="Achaete-scute family bHLH transcription factor 1"/>
    <property type="match status" value="1"/>
</dbReference>
<feature type="compositionally biased region" description="Polar residues" evidence="5">
    <location>
        <begin position="174"/>
        <end position="189"/>
    </location>
</feature>
<feature type="compositionally biased region" description="Basic and acidic residues" evidence="5">
    <location>
        <begin position="141"/>
        <end position="150"/>
    </location>
</feature>
<accession>A0A9J6E383</accession>
<gene>
    <name evidence="7" type="ORF">HPB51_021673</name>
</gene>
<dbReference type="InterPro" id="IPR050283">
    <property type="entry name" value="E-box_TF_Regulators"/>
</dbReference>
<keyword evidence="2" id="KW-0524">Neurogenesis</keyword>
<dbReference type="GO" id="GO:0007399">
    <property type="term" value="P:nervous system development"/>
    <property type="evidence" value="ECO:0007669"/>
    <property type="project" value="UniProtKB-KW"/>
</dbReference>
<feature type="region of interest" description="Disordered" evidence="5">
    <location>
        <begin position="138"/>
        <end position="192"/>
    </location>
</feature>
<comment type="caution">
    <text evidence="7">The sequence shown here is derived from an EMBL/GenBank/DDBJ whole genome shotgun (WGS) entry which is preliminary data.</text>
</comment>
<dbReference type="PROSITE" id="PS50888">
    <property type="entry name" value="BHLH"/>
    <property type="match status" value="1"/>
</dbReference>
<dbReference type="EMBL" id="JABSTU010000006">
    <property type="protein sequence ID" value="KAH8028971.1"/>
    <property type="molecule type" value="Genomic_DNA"/>
</dbReference>
<reference evidence="7" key="1">
    <citation type="journal article" date="2020" name="Cell">
        <title>Large-Scale Comparative Analyses of Tick Genomes Elucidate Their Genetic Diversity and Vector Capacities.</title>
        <authorList>
            <consortium name="Tick Genome and Microbiome Consortium (TIGMIC)"/>
            <person name="Jia N."/>
            <person name="Wang J."/>
            <person name="Shi W."/>
            <person name="Du L."/>
            <person name="Sun Y."/>
            <person name="Zhan W."/>
            <person name="Jiang J.F."/>
            <person name="Wang Q."/>
            <person name="Zhang B."/>
            <person name="Ji P."/>
            <person name="Bell-Sakyi L."/>
            <person name="Cui X.M."/>
            <person name="Yuan T.T."/>
            <person name="Jiang B.G."/>
            <person name="Yang W.F."/>
            <person name="Lam T.T."/>
            <person name="Chang Q.C."/>
            <person name="Ding S.J."/>
            <person name="Wang X.J."/>
            <person name="Zhu J.G."/>
            <person name="Ruan X.D."/>
            <person name="Zhao L."/>
            <person name="Wei J.T."/>
            <person name="Ye R.Z."/>
            <person name="Que T.C."/>
            <person name="Du C.H."/>
            <person name="Zhou Y.H."/>
            <person name="Cheng J.X."/>
            <person name="Dai P.F."/>
            <person name="Guo W.B."/>
            <person name="Han X.H."/>
            <person name="Huang E.J."/>
            <person name="Li L.F."/>
            <person name="Wei W."/>
            <person name="Gao Y.C."/>
            <person name="Liu J.Z."/>
            <person name="Shao H.Z."/>
            <person name="Wang X."/>
            <person name="Wang C.C."/>
            <person name="Yang T.C."/>
            <person name="Huo Q.B."/>
            <person name="Li W."/>
            <person name="Chen H.Y."/>
            <person name="Chen S.E."/>
            <person name="Zhou L.G."/>
            <person name="Ni X.B."/>
            <person name="Tian J.H."/>
            <person name="Sheng Y."/>
            <person name="Liu T."/>
            <person name="Pan Y.S."/>
            <person name="Xia L.Y."/>
            <person name="Li J."/>
            <person name="Zhao F."/>
            <person name="Cao W.C."/>
        </authorList>
    </citation>
    <scope>NUCLEOTIDE SEQUENCE</scope>
    <source>
        <strain evidence="7">Rmic-2018</strain>
    </source>
</reference>
<organism evidence="7 8">
    <name type="scientific">Rhipicephalus microplus</name>
    <name type="common">Cattle tick</name>
    <name type="synonym">Boophilus microplus</name>
    <dbReference type="NCBI Taxonomy" id="6941"/>
    <lineage>
        <taxon>Eukaryota</taxon>
        <taxon>Metazoa</taxon>
        <taxon>Ecdysozoa</taxon>
        <taxon>Arthropoda</taxon>
        <taxon>Chelicerata</taxon>
        <taxon>Arachnida</taxon>
        <taxon>Acari</taxon>
        <taxon>Parasitiformes</taxon>
        <taxon>Ixodida</taxon>
        <taxon>Ixodoidea</taxon>
        <taxon>Ixodidae</taxon>
        <taxon>Rhipicephalinae</taxon>
        <taxon>Rhipicephalus</taxon>
        <taxon>Boophilus</taxon>
    </lineage>
</organism>
<evidence type="ECO:0000256" key="3">
    <source>
        <dbReference type="ARBA" id="ARBA00023125"/>
    </source>
</evidence>
<protein>
    <recommendedName>
        <fullName evidence="6">BHLH domain-containing protein</fullName>
    </recommendedName>
</protein>
<evidence type="ECO:0000313" key="8">
    <source>
        <dbReference type="Proteomes" id="UP000821866"/>
    </source>
</evidence>
<dbReference type="GO" id="GO:0005634">
    <property type="term" value="C:nucleus"/>
    <property type="evidence" value="ECO:0007669"/>
    <property type="project" value="UniProtKB-SubCell"/>
</dbReference>
<dbReference type="VEuPathDB" id="VectorBase:LOC119168173"/>
<keyword evidence="4" id="KW-0539">Nucleus</keyword>
<evidence type="ECO:0000256" key="4">
    <source>
        <dbReference type="ARBA" id="ARBA00023242"/>
    </source>
</evidence>
<dbReference type="SUPFAM" id="SSF47459">
    <property type="entry name" value="HLH, helix-loop-helix DNA-binding domain"/>
    <property type="match status" value="1"/>
</dbReference>
<reference evidence="7" key="2">
    <citation type="submission" date="2021-09" db="EMBL/GenBank/DDBJ databases">
        <authorList>
            <person name="Jia N."/>
            <person name="Wang J."/>
            <person name="Shi W."/>
            <person name="Du L."/>
            <person name="Sun Y."/>
            <person name="Zhan W."/>
            <person name="Jiang J."/>
            <person name="Wang Q."/>
            <person name="Zhang B."/>
            <person name="Ji P."/>
            <person name="Sakyi L.B."/>
            <person name="Cui X."/>
            <person name="Yuan T."/>
            <person name="Jiang B."/>
            <person name="Yang W."/>
            <person name="Lam T.T.-Y."/>
            <person name="Chang Q."/>
            <person name="Ding S."/>
            <person name="Wang X."/>
            <person name="Zhu J."/>
            <person name="Ruan X."/>
            <person name="Zhao L."/>
            <person name="Wei J."/>
            <person name="Que T."/>
            <person name="Du C."/>
            <person name="Cheng J."/>
            <person name="Dai P."/>
            <person name="Han X."/>
            <person name="Huang E."/>
            <person name="Gao Y."/>
            <person name="Liu J."/>
            <person name="Shao H."/>
            <person name="Ye R."/>
            <person name="Li L."/>
            <person name="Wei W."/>
            <person name="Wang X."/>
            <person name="Wang C."/>
            <person name="Huo Q."/>
            <person name="Li W."/>
            <person name="Guo W."/>
            <person name="Chen H."/>
            <person name="Chen S."/>
            <person name="Zhou L."/>
            <person name="Zhou L."/>
            <person name="Ni X."/>
            <person name="Tian J."/>
            <person name="Zhou Y."/>
            <person name="Sheng Y."/>
            <person name="Liu T."/>
            <person name="Pan Y."/>
            <person name="Xia L."/>
            <person name="Li J."/>
            <person name="Zhao F."/>
            <person name="Cao W."/>
        </authorList>
    </citation>
    <scope>NUCLEOTIDE SEQUENCE</scope>
    <source>
        <strain evidence="7">Rmic-2018</strain>
        <tissue evidence="7">Larvae</tissue>
    </source>
</reference>
<feature type="domain" description="BHLH" evidence="6">
    <location>
        <begin position="213"/>
        <end position="266"/>
    </location>
</feature>
<dbReference type="GO" id="GO:0046983">
    <property type="term" value="F:protein dimerization activity"/>
    <property type="evidence" value="ECO:0007669"/>
    <property type="project" value="InterPro"/>
</dbReference>
<dbReference type="Proteomes" id="UP000821866">
    <property type="component" value="Chromosome 4"/>
</dbReference>
<evidence type="ECO:0000313" key="7">
    <source>
        <dbReference type="EMBL" id="KAH8028971.1"/>
    </source>
</evidence>
<dbReference type="InterPro" id="IPR036638">
    <property type="entry name" value="HLH_DNA-bd_sf"/>
</dbReference>
<sequence length="346" mass="37670">MIMRDAVVEGSGNFDHLGFFNVHPNLSTRAYNISASIGNAAAAAGIRTRDLRNQQTVMPKNVQGKRGHTRIVPERERLVGCPSRDRLGDRWCSGATTGRERCGEASARLWAQITRYGSPLEGRTPKAWNQEACAPVTDSCGSDRARRASDLPEQSVCTSQQAKGMASSPPVDSFRQQHSGDSQDSVSSHQRCKAAAARRLALHTGVQTAPYSAAVARRNERERKRVHLVNMGFASLRSHLPDWPVASKKLSKVETLRSAVDYITRLKELLGEAARENLRPPSSMAESDPSPSPDSTGHCGGASGDTLRDAVRSPISLVDELEASRDAGGDENNHFLELAHWFGYTS</sequence>
<evidence type="ECO:0000256" key="2">
    <source>
        <dbReference type="ARBA" id="ARBA00022902"/>
    </source>
</evidence>
<dbReference type="Pfam" id="PF00010">
    <property type="entry name" value="HLH"/>
    <property type="match status" value="1"/>
</dbReference>
<dbReference type="SMART" id="SM00353">
    <property type="entry name" value="HLH"/>
    <property type="match status" value="1"/>
</dbReference>
<dbReference type="PANTHER" id="PTHR23349">
    <property type="entry name" value="BASIC HELIX-LOOP-HELIX TRANSCRIPTION FACTOR, TWIST"/>
    <property type="match status" value="1"/>
</dbReference>
<comment type="subcellular location">
    <subcellularLocation>
        <location evidence="1">Nucleus</location>
    </subcellularLocation>
</comment>
<dbReference type="InterPro" id="IPR011598">
    <property type="entry name" value="bHLH_dom"/>
</dbReference>
<name>A0A9J6E383_RHIMP</name>